<evidence type="ECO:0000259" key="11">
    <source>
        <dbReference type="PROSITE" id="PS51898"/>
    </source>
</evidence>
<comment type="caution">
    <text evidence="13">The sequence shown here is derived from an EMBL/GenBank/DDBJ whole genome shotgun (WGS) entry which is preliminary data.</text>
</comment>
<evidence type="ECO:0000256" key="3">
    <source>
        <dbReference type="ARBA" id="ARBA00022618"/>
    </source>
</evidence>
<protein>
    <recommendedName>
        <fullName evidence="9">Tyrosine recombinase XerC</fullName>
    </recommendedName>
</protein>
<dbReference type="RefSeq" id="WP_119397014.1">
    <property type="nucleotide sequence ID" value="NZ_QWJJ01000001.1"/>
</dbReference>
<proteinExistence type="inferred from homology"/>
<feature type="region of interest" description="Disordered" evidence="10">
    <location>
        <begin position="1"/>
        <end position="24"/>
    </location>
</feature>
<evidence type="ECO:0000256" key="9">
    <source>
        <dbReference type="HAMAP-Rule" id="MF_01808"/>
    </source>
</evidence>
<dbReference type="InterPro" id="IPR004107">
    <property type="entry name" value="Integrase_SAM-like_N"/>
</dbReference>
<dbReference type="GO" id="GO:0006313">
    <property type="term" value="P:DNA transposition"/>
    <property type="evidence" value="ECO:0007669"/>
    <property type="project" value="UniProtKB-UniRule"/>
</dbReference>
<comment type="similarity">
    <text evidence="9">Belongs to the 'phage' integrase family. XerC subfamily.</text>
</comment>
<evidence type="ECO:0000256" key="2">
    <source>
        <dbReference type="ARBA" id="ARBA00022490"/>
    </source>
</evidence>
<dbReference type="AlphaFoldDB" id="A0A399J585"/>
<keyword evidence="6 9" id="KW-0238">DNA-binding</keyword>
<feature type="active site" evidence="9">
    <location>
        <position position="280"/>
    </location>
</feature>
<dbReference type="InterPro" id="IPR050090">
    <property type="entry name" value="Tyrosine_recombinase_XerCD"/>
</dbReference>
<gene>
    <name evidence="9" type="primary">xerC</name>
    <name evidence="13" type="ORF">DL237_00245</name>
</gene>
<comment type="subcellular location">
    <subcellularLocation>
        <location evidence="1 9">Cytoplasm</location>
    </subcellularLocation>
</comment>
<dbReference type="InterPro" id="IPR044068">
    <property type="entry name" value="CB"/>
</dbReference>
<dbReference type="PANTHER" id="PTHR30349">
    <property type="entry name" value="PHAGE INTEGRASE-RELATED"/>
    <property type="match status" value="1"/>
</dbReference>
<evidence type="ECO:0000256" key="7">
    <source>
        <dbReference type="ARBA" id="ARBA00023172"/>
    </source>
</evidence>
<keyword evidence="5 9" id="KW-0229">DNA integration</keyword>
<feature type="domain" description="Tyr recombinase" evidence="11">
    <location>
        <begin position="132"/>
        <end position="325"/>
    </location>
</feature>
<dbReference type="EMBL" id="QWJJ01000001">
    <property type="protein sequence ID" value="RII40491.1"/>
    <property type="molecule type" value="Genomic_DNA"/>
</dbReference>
<accession>A0A399J585</accession>
<dbReference type="GO" id="GO:0051301">
    <property type="term" value="P:cell division"/>
    <property type="evidence" value="ECO:0007669"/>
    <property type="project" value="UniProtKB-KW"/>
</dbReference>
<dbReference type="InterPro" id="IPR002104">
    <property type="entry name" value="Integrase_catalytic"/>
</dbReference>
<evidence type="ECO:0000256" key="5">
    <source>
        <dbReference type="ARBA" id="ARBA00022908"/>
    </source>
</evidence>
<dbReference type="GO" id="GO:0009037">
    <property type="term" value="F:tyrosine-based site-specific recombinase activity"/>
    <property type="evidence" value="ECO:0007669"/>
    <property type="project" value="UniProtKB-UniRule"/>
</dbReference>
<dbReference type="Pfam" id="PF00589">
    <property type="entry name" value="Phage_integrase"/>
    <property type="match status" value="1"/>
</dbReference>
<evidence type="ECO:0000256" key="1">
    <source>
        <dbReference type="ARBA" id="ARBA00004496"/>
    </source>
</evidence>
<keyword evidence="7 9" id="KW-0233">DNA recombination</keyword>
<dbReference type="GO" id="GO:0005737">
    <property type="term" value="C:cytoplasm"/>
    <property type="evidence" value="ECO:0007669"/>
    <property type="project" value="UniProtKB-SubCell"/>
</dbReference>
<feature type="active site" evidence="9">
    <location>
        <position position="277"/>
    </location>
</feature>
<evidence type="ECO:0000256" key="10">
    <source>
        <dbReference type="SAM" id="MobiDB-lite"/>
    </source>
</evidence>
<keyword evidence="8 9" id="KW-0131">Cell cycle</keyword>
<dbReference type="PROSITE" id="PS51900">
    <property type="entry name" value="CB"/>
    <property type="match status" value="1"/>
</dbReference>
<dbReference type="PROSITE" id="PS51898">
    <property type="entry name" value="TYR_RECOMBINASE"/>
    <property type="match status" value="1"/>
</dbReference>
<dbReference type="GO" id="GO:0007059">
    <property type="term" value="P:chromosome segregation"/>
    <property type="evidence" value="ECO:0007669"/>
    <property type="project" value="UniProtKB-UniRule"/>
</dbReference>
<reference evidence="13 14" key="1">
    <citation type="submission" date="2018-08" db="EMBL/GenBank/DDBJ databases">
        <title>Pseudooceanicola sediminis CY03 in the family Rhodobacteracea.</title>
        <authorList>
            <person name="Zhang Y.-J."/>
        </authorList>
    </citation>
    <scope>NUCLEOTIDE SEQUENCE [LARGE SCALE GENOMIC DNA]</scope>
    <source>
        <strain evidence="13 14">CY03</strain>
    </source>
</reference>
<dbReference type="Gene3D" id="1.10.443.10">
    <property type="entry name" value="Intergrase catalytic core"/>
    <property type="match status" value="1"/>
</dbReference>
<comment type="subunit">
    <text evidence="9">Forms a cyclic heterotetrameric complex composed of two molecules of XerC and two molecules of XerD.</text>
</comment>
<comment type="function">
    <text evidence="9">Site-specific tyrosine recombinase, which acts by catalyzing the cutting and rejoining of the recombining DNA molecules. The XerC-XerD complex is essential to convert dimers of the bacterial chromosome into monomers to permit their segregation at cell division. It also contributes to the segregational stability of plasmids.</text>
</comment>
<dbReference type="NCBIfam" id="NF001399">
    <property type="entry name" value="PRK00283.1"/>
    <property type="match status" value="1"/>
</dbReference>
<keyword evidence="2 9" id="KW-0963">Cytoplasm</keyword>
<feature type="active site" evidence="9">
    <location>
        <position position="199"/>
    </location>
</feature>
<name>A0A399J585_9RHOB</name>
<organism evidence="13 14">
    <name type="scientific">Pseudooceanicola sediminis</name>
    <dbReference type="NCBI Taxonomy" id="2211117"/>
    <lineage>
        <taxon>Bacteria</taxon>
        <taxon>Pseudomonadati</taxon>
        <taxon>Pseudomonadota</taxon>
        <taxon>Alphaproteobacteria</taxon>
        <taxon>Rhodobacterales</taxon>
        <taxon>Paracoccaceae</taxon>
        <taxon>Pseudooceanicola</taxon>
    </lineage>
</organism>
<dbReference type="Proteomes" id="UP000265848">
    <property type="component" value="Unassembled WGS sequence"/>
</dbReference>
<feature type="domain" description="Core-binding (CB)" evidence="12">
    <location>
        <begin position="26"/>
        <end position="111"/>
    </location>
</feature>
<evidence type="ECO:0000256" key="6">
    <source>
        <dbReference type="ARBA" id="ARBA00023125"/>
    </source>
</evidence>
<evidence type="ECO:0000313" key="14">
    <source>
        <dbReference type="Proteomes" id="UP000265848"/>
    </source>
</evidence>
<dbReference type="OrthoDB" id="9801717at2"/>
<keyword evidence="3 9" id="KW-0132">Cell division</keyword>
<dbReference type="PANTHER" id="PTHR30349:SF90">
    <property type="entry name" value="TYROSINE RECOMBINASE XERD"/>
    <property type="match status" value="1"/>
</dbReference>
<dbReference type="SUPFAM" id="SSF56349">
    <property type="entry name" value="DNA breaking-rejoining enzymes"/>
    <property type="match status" value="1"/>
</dbReference>
<evidence type="ECO:0000313" key="13">
    <source>
        <dbReference type="EMBL" id="RII40491.1"/>
    </source>
</evidence>
<dbReference type="InterPro" id="IPR023009">
    <property type="entry name" value="Tyrosine_recombinase_XerC/XerD"/>
</dbReference>
<evidence type="ECO:0000256" key="4">
    <source>
        <dbReference type="ARBA" id="ARBA00022829"/>
    </source>
</evidence>
<evidence type="ECO:0000256" key="8">
    <source>
        <dbReference type="ARBA" id="ARBA00023306"/>
    </source>
</evidence>
<dbReference type="Pfam" id="PF02899">
    <property type="entry name" value="Phage_int_SAM_1"/>
    <property type="match status" value="1"/>
</dbReference>
<dbReference type="GO" id="GO:0003677">
    <property type="term" value="F:DNA binding"/>
    <property type="evidence" value="ECO:0007669"/>
    <property type="project" value="UniProtKB-UniRule"/>
</dbReference>
<feature type="active site" evidence="9">
    <location>
        <position position="303"/>
    </location>
</feature>
<keyword evidence="4 9" id="KW-0159">Chromosome partition</keyword>
<dbReference type="Gene3D" id="1.10.150.130">
    <property type="match status" value="1"/>
</dbReference>
<sequence>MARPPNDATAATSTTDIAPDTAPDGAPDHRWISAFLEAQAAEAGAARNTLLAYGRDLKDVQGWITGHGLDWQTLSRTDVENYLIHCDAQGFSKATRARRLSAIRQLYRFAFDEGWRTDNPAIQIRGPGRARSLPKTLSVAEVDALLAAARSQGRSSRDQLRNTCLMELLYATGMRVSELVTLPVAAVRGAPDMLLIKGKGDKERLVPLSDHAKDAMQAWLSARDAAEALDKAKGKPASRFLFPSRSRDGHLTRHRFYLLIKEMAVAAGVSPDKVTPHRLRHAFATHLLENGADLRAIQTLLGHADLATTEIYTHVVEERLRDLVEDHHPLNRKPG</sequence>
<dbReference type="InterPro" id="IPR010998">
    <property type="entry name" value="Integrase_recombinase_N"/>
</dbReference>
<dbReference type="InterPro" id="IPR011010">
    <property type="entry name" value="DNA_brk_join_enz"/>
</dbReference>
<keyword evidence="14" id="KW-1185">Reference proteome</keyword>
<dbReference type="HAMAP" id="MF_01808">
    <property type="entry name" value="Recomb_XerC_XerD"/>
    <property type="match status" value="1"/>
</dbReference>
<dbReference type="InterPro" id="IPR013762">
    <property type="entry name" value="Integrase-like_cat_sf"/>
</dbReference>
<feature type="active site" description="O-(3'-phospho-DNA)-tyrosine intermediate" evidence="9">
    <location>
        <position position="312"/>
    </location>
</feature>
<evidence type="ECO:0000259" key="12">
    <source>
        <dbReference type="PROSITE" id="PS51900"/>
    </source>
</evidence>
<feature type="active site" evidence="9">
    <location>
        <position position="175"/>
    </location>
</feature>